<feature type="domain" description="PPi-type phosphoenolpyruvate carboxykinase lobe 2" evidence="1">
    <location>
        <begin position="516"/>
        <end position="627"/>
    </location>
</feature>
<evidence type="ECO:0000313" key="3">
    <source>
        <dbReference type="Proteomes" id="UP000587760"/>
    </source>
</evidence>
<keyword evidence="3" id="KW-1185">Reference proteome</keyword>
<dbReference type="InterPro" id="IPR058710">
    <property type="entry name" value="PEPCK_lobe_2"/>
</dbReference>
<comment type="caution">
    <text evidence="2">The sequence shown here is derived from an EMBL/GenBank/DDBJ whole genome shotgun (WGS) entry which is preliminary data.</text>
</comment>
<dbReference type="Pfam" id="PF26300">
    <property type="entry name" value="PEPCK_PPi_lobe_2"/>
    <property type="match status" value="1"/>
</dbReference>
<evidence type="ECO:0000259" key="1">
    <source>
        <dbReference type="Pfam" id="PF26300"/>
    </source>
</evidence>
<protein>
    <recommendedName>
        <fullName evidence="1">PPi-type phosphoenolpyruvate carboxykinase lobe 2 domain-containing protein</fullName>
    </recommendedName>
</protein>
<dbReference type="Proteomes" id="UP000587760">
    <property type="component" value="Unassembled WGS sequence"/>
</dbReference>
<feature type="non-terminal residue" evidence="2">
    <location>
        <position position="652"/>
    </location>
</feature>
<accession>A0A841RER8</accession>
<dbReference type="EMBL" id="JACHGJ010000014">
    <property type="protein sequence ID" value="MBB6482575.1"/>
    <property type="molecule type" value="Genomic_DNA"/>
</dbReference>
<name>A0A841RER8_9SPIO</name>
<gene>
    <name evidence="2" type="ORF">HNR50_004276</name>
</gene>
<sequence length="652" mass="73615">MDPKRSLGLGVSADDPAQRERILRYINLKLASMGLPYSDITDVTDIDIAHDLIENYKEKNRLLSTYLCPVDQRIQNFLERYLEDLKLDSTPELPKDTLILDRYGLARELSVPPDKNEFITDIISSYRVKQGVLNNPKNDRRTTKGSFHVAEGGLPVPFDKKSVPKQTFAILLEKSFSDAPDKLKILPFTSTQKEKANVFLSLLLRPIVVPEVPGYTPRKTMEVRFFAPGNLVSNLDFAESIFGNAGDPYLPEHDAALDPEHWTGHTGCVILAPHLTEVTKKEAGLPHVKYATDRQKAEGMCWESEEELYNDGSPFKLTARDESGVIVTLIADNYFGYTKKEVKTQIGYSANLLGLAEEEHAGGALAFPSFNLGTQFLPDTNMHFLHLEKDHRFGNFKAVLGDDFVEQKDGYGIDRNFNNIIYIPEDARIDLETQKAHWKLDGKKKSLRVLPDNIYVHPSGYKVRMEKHPASPAWRLVGTVAEGTFCHKPCTVSGGGKSEISKSISDAMTYGSVFIGDFKADMDKAEEIINYNYGERFKPEYRKTLKPGHTTRPLLSEERSLGSVIKLLSPSSNNTDEFNQWLAKIPLRVKALIFVVKRFYQPEWGKNWRDKFSVDIINSESGHVLKFENRELVGSYLKVGTDKNGSWVTNKL</sequence>
<organism evidence="2 3">
    <name type="scientific">Spirochaeta isovalerica</name>
    <dbReference type="NCBI Taxonomy" id="150"/>
    <lineage>
        <taxon>Bacteria</taxon>
        <taxon>Pseudomonadati</taxon>
        <taxon>Spirochaetota</taxon>
        <taxon>Spirochaetia</taxon>
        <taxon>Spirochaetales</taxon>
        <taxon>Spirochaetaceae</taxon>
        <taxon>Spirochaeta</taxon>
    </lineage>
</organism>
<evidence type="ECO:0000313" key="2">
    <source>
        <dbReference type="EMBL" id="MBB6482575.1"/>
    </source>
</evidence>
<dbReference type="AlphaFoldDB" id="A0A841RER8"/>
<reference evidence="2 3" key="1">
    <citation type="submission" date="2020-08" db="EMBL/GenBank/DDBJ databases">
        <title>Genomic Encyclopedia of Type Strains, Phase IV (KMG-IV): sequencing the most valuable type-strain genomes for metagenomic binning, comparative biology and taxonomic classification.</title>
        <authorList>
            <person name="Goeker M."/>
        </authorList>
    </citation>
    <scope>NUCLEOTIDE SEQUENCE [LARGE SCALE GENOMIC DNA]</scope>
    <source>
        <strain evidence="2 3">DSM 2461</strain>
    </source>
</reference>
<proteinExistence type="predicted"/>